<dbReference type="PANTHER" id="PTHR33841:SF1">
    <property type="entry name" value="DNA METHYLTRANSFERASE A"/>
    <property type="match status" value="1"/>
</dbReference>
<keyword evidence="4" id="KW-0949">S-adenosyl-L-methionine</keyword>
<evidence type="ECO:0000256" key="4">
    <source>
        <dbReference type="ARBA" id="ARBA00022691"/>
    </source>
</evidence>
<dbReference type="InterPro" id="IPR050953">
    <property type="entry name" value="N4_N6_ade-DNA_methylase"/>
</dbReference>
<reference evidence="8 9" key="1">
    <citation type="submission" date="2017-06" db="EMBL/GenBank/DDBJ databases">
        <title>Novel microbial phyla capable of carbon fixation and sulfur reduction in deep-sea sediments.</title>
        <authorList>
            <person name="Huang J."/>
            <person name="Baker B."/>
            <person name="Wang Y."/>
        </authorList>
    </citation>
    <scope>NUCLEOTIDE SEQUENCE [LARGE SCALE GENOMIC DNA]</scope>
    <source>
        <strain evidence="8">B3_LCP</strain>
    </source>
</reference>
<keyword evidence="2" id="KW-0489">Methyltransferase</keyword>
<feature type="transmembrane region" description="Helical" evidence="6">
    <location>
        <begin position="572"/>
        <end position="597"/>
    </location>
</feature>
<dbReference type="PANTHER" id="PTHR33841">
    <property type="entry name" value="DNA METHYLTRANSFERASE YEEA-RELATED"/>
    <property type="match status" value="1"/>
</dbReference>
<dbReference type="GO" id="GO:0009007">
    <property type="term" value="F:site-specific DNA-methyltransferase (adenine-specific) activity"/>
    <property type="evidence" value="ECO:0007669"/>
    <property type="project" value="UniProtKB-EC"/>
</dbReference>
<evidence type="ECO:0000256" key="2">
    <source>
        <dbReference type="ARBA" id="ARBA00022603"/>
    </source>
</evidence>
<dbReference type="EMBL" id="NJBN01000003">
    <property type="protein sequence ID" value="TKJ41174.1"/>
    <property type="molecule type" value="Genomic_DNA"/>
</dbReference>
<dbReference type="GO" id="GO:0006304">
    <property type="term" value="P:DNA modification"/>
    <property type="evidence" value="ECO:0007669"/>
    <property type="project" value="InterPro"/>
</dbReference>
<keyword evidence="6" id="KW-1133">Transmembrane helix</keyword>
<dbReference type="Pfam" id="PF07669">
    <property type="entry name" value="Eco57I"/>
    <property type="match status" value="1"/>
</dbReference>
<name>A0A532V1S4_UNCL8</name>
<dbReference type="GO" id="GO:0003676">
    <property type="term" value="F:nucleic acid binding"/>
    <property type="evidence" value="ECO:0007669"/>
    <property type="project" value="InterPro"/>
</dbReference>
<dbReference type="EC" id="2.1.1.72" evidence="1"/>
<dbReference type="GO" id="GO:0032259">
    <property type="term" value="P:methylation"/>
    <property type="evidence" value="ECO:0007669"/>
    <property type="project" value="UniProtKB-KW"/>
</dbReference>
<evidence type="ECO:0000313" key="9">
    <source>
        <dbReference type="Proteomes" id="UP000319619"/>
    </source>
</evidence>
<evidence type="ECO:0000313" key="8">
    <source>
        <dbReference type="EMBL" id="TKJ41174.1"/>
    </source>
</evidence>
<evidence type="ECO:0000256" key="1">
    <source>
        <dbReference type="ARBA" id="ARBA00011900"/>
    </source>
</evidence>
<proteinExistence type="predicted"/>
<keyword evidence="3" id="KW-0808">Transferase</keyword>
<evidence type="ECO:0000256" key="5">
    <source>
        <dbReference type="ARBA" id="ARBA00047942"/>
    </source>
</evidence>
<dbReference type="AlphaFoldDB" id="A0A532V1S4"/>
<sequence length="599" mass="67562">MTDETKAILIKKCGNPIFLNGGLFSLHRDGFDTKNSVHIPNESFEAILALFERYNFTITESTPLDIEVAVDPEMLGKVFEKLVTLRHDTGSYYTPKVIVSFMCREAIKGYLGDYEQLVDEHDPNGISVKEARDLLRKLGEITVCDPACGSGAYLVGMLHELFQLTKILDTRADQATARDDYERKLNIIQNNLYGVDIDEFATNIAMLRLWLSLVIEFEGDDPPPLPNLDFKIAVGDSLIAPDPQDVNLGVQHELVQQYQAKKAEHMKAYRFADKQVLEKEIKELRESIRGWARGTQAIPGFDWVVEFAEVFNGGGFDVVIANPPYGLTCTTTLRNQYFPQEAQSKDSYGIFMARAIQLMKVDACFSFIVSDTWRTIRSHRPLRKHLHENTTVLHLIDLPTWVFDATVYTCILTLHKTSPTADDVISAGDLRNLPRDDWNTLEAYFTSISANGPAIQTESFALYKFPQSLISTYTNFSFFIGSPEMYLLMSDVNLSKLHDLGAAVHGISTGNNKKYIRAEKDAGGNYPEIEDWMKMPEDEIKELTDCEKTEGVDKDWEALRGCFVPLKRGERVMLQAGGFQIIMCQLSIILTGLKVLLLT</sequence>
<evidence type="ECO:0000256" key="6">
    <source>
        <dbReference type="SAM" id="Phobius"/>
    </source>
</evidence>
<dbReference type="SUPFAM" id="SSF53335">
    <property type="entry name" value="S-adenosyl-L-methionine-dependent methyltransferases"/>
    <property type="match status" value="1"/>
</dbReference>
<accession>A0A532V1S4</accession>
<dbReference type="InterPro" id="IPR002052">
    <property type="entry name" value="DNA_methylase_N6_adenine_CS"/>
</dbReference>
<evidence type="ECO:0000259" key="7">
    <source>
        <dbReference type="Pfam" id="PF07669"/>
    </source>
</evidence>
<dbReference type="Gene3D" id="3.40.50.150">
    <property type="entry name" value="Vaccinia Virus protein VP39"/>
    <property type="match status" value="1"/>
</dbReference>
<dbReference type="InterPro" id="IPR011639">
    <property type="entry name" value="MethylTrfase_TaqI-like_dom"/>
</dbReference>
<dbReference type="PRINTS" id="PR00507">
    <property type="entry name" value="N12N6MTFRASE"/>
</dbReference>
<gene>
    <name evidence="8" type="ORF">CEE37_05785</name>
</gene>
<feature type="domain" description="Type II methyltransferase M.TaqI-like" evidence="7">
    <location>
        <begin position="190"/>
        <end position="398"/>
    </location>
</feature>
<dbReference type="PROSITE" id="PS00092">
    <property type="entry name" value="N6_MTASE"/>
    <property type="match status" value="1"/>
</dbReference>
<keyword evidence="6" id="KW-0812">Transmembrane</keyword>
<comment type="catalytic activity">
    <reaction evidence="5">
        <text>a 2'-deoxyadenosine in DNA + S-adenosyl-L-methionine = an N(6)-methyl-2'-deoxyadenosine in DNA + S-adenosyl-L-homocysteine + H(+)</text>
        <dbReference type="Rhea" id="RHEA:15197"/>
        <dbReference type="Rhea" id="RHEA-COMP:12418"/>
        <dbReference type="Rhea" id="RHEA-COMP:12419"/>
        <dbReference type="ChEBI" id="CHEBI:15378"/>
        <dbReference type="ChEBI" id="CHEBI:57856"/>
        <dbReference type="ChEBI" id="CHEBI:59789"/>
        <dbReference type="ChEBI" id="CHEBI:90615"/>
        <dbReference type="ChEBI" id="CHEBI:90616"/>
        <dbReference type="EC" id="2.1.1.72"/>
    </reaction>
</comment>
<dbReference type="Proteomes" id="UP000319619">
    <property type="component" value="Unassembled WGS sequence"/>
</dbReference>
<dbReference type="InterPro" id="IPR029063">
    <property type="entry name" value="SAM-dependent_MTases_sf"/>
</dbReference>
<comment type="caution">
    <text evidence="8">The sequence shown here is derived from an EMBL/GenBank/DDBJ whole genome shotgun (WGS) entry which is preliminary data.</text>
</comment>
<evidence type="ECO:0000256" key="3">
    <source>
        <dbReference type="ARBA" id="ARBA00022679"/>
    </source>
</evidence>
<protein>
    <recommendedName>
        <fullName evidence="1">site-specific DNA-methyltransferase (adenine-specific)</fullName>
        <ecNumber evidence="1">2.1.1.72</ecNumber>
    </recommendedName>
</protein>
<organism evidence="8 9">
    <name type="scientific">candidate division LCP-89 bacterium B3_LCP</name>
    <dbReference type="NCBI Taxonomy" id="2012998"/>
    <lineage>
        <taxon>Bacteria</taxon>
        <taxon>Pseudomonadati</taxon>
        <taxon>Bacteria division LCP-89</taxon>
    </lineage>
</organism>
<keyword evidence="6" id="KW-0472">Membrane</keyword>